<dbReference type="EMBL" id="JADGJD010000407">
    <property type="protein sequence ID" value="KAJ3051333.1"/>
    <property type="molecule type" value="Genomic_DNA"/>
</dbReference>
<gene>
    <name evidence="1" type="ORF">HK097_007664</name>
</gene>
<proteinExistence type="predicted"/>
<evidence type="ECO:0000313" key="2">
    <source>
        <dbReference type="Proteomes" id="UP001212841"/>
    </source>
</evidence>
<accession>A0AAD5SDI0</accession>
<protein>
    <submittedName>
        <fullName evidence="1">Uncharacterized protein</fullName>
    </submittedName>
</protein>
<name>A0AAD5SDI0_9FUNG</name>
<reference evidence="1" key="1">
    <citation type="submission" date="2020-05" db="EMBL/GenBank/DDBJ databases">
        <title>Phylogenomic resolution of chytrid fungi.</title>
        <authorList>
            <person name="Stajich J.E."/>
            <person name="Amses K."/>
            <person name="Simmons R."/>
            <person name="Seto K."/>
            <person name="Myers J."/>
            <person name="Bonds A."/>
            <person name="Quandt C.A."/>
            <person name="Barry K."/>
            <person name="Liu P."/>
            <person name="Grigoriev I."/>
            <person name="Longcore J.E."/>
            <person name="James T.Y."/>
        </authorList>
    </citation>
    <scope>NUCLEOTIDE SEQUENCE</scope>
    <source>
        <strain evidence="1">JEL0318</strain>
    </source>
</reference>
<organism evidence="1 2">
    <name type="scientific">Rhizophlyctis rosea</name>
    <dbReference type="NCBI Taxonomy" id="64517"/>
    <lineage>
        <taxon>Eukaryota</taxon>
        <taxon>Fungi</taxon>
        <taxon>Fungi incertae sedis</taxon>
        <taxon>Chytridiomycota</taxon>
        <taxon>Chytridiomycota incertae sedis</taxon>
        <taxon>Chytridiomycetes</taxon>
        <taxon>Rhizophlyctidales</taxon>
        <taxon>Rhizophlyctidaceae</taxon>
        <taxon>Rhizophlyctis</taxon>
    </lineage>
</organism>
<dbReference type="Proteomes" id="UP001212841">
    <property type="component" value="Unassembled WGS sequence"/>
</dbReference>
<comment type="caution">
    <text evidence="1">The sequence shown here is derived from an EMBL/GenBank/DDBJ whole genome shotgun (WGS) entry which is preliminary data.</text>
</comment>
<evidence type="ECO:0000313" key="1">
    <source>
        <dbReference type="EMBL" id="KAJ3051333.1"/>
    </source>
</evidence>
<dbReference type="Gene3D" id="3.40.30.10">
    <property type="entry name" value="Glutaredoxin"/>
    <property type="match status" value="1"/>
</dbReference>
<sequence length="67" mass="7613">MAATKPTLTFYDIQLDPKAPPSSPNPWKARYALNYSKIPYKTAWTPFLQVGPTRKSLNIPSVRKHPD</sequence>
<keyword evidence="2" id="KW-1185">Reference proteome</keyword>
<dbReference type="AlphaFoldDB" id="A0AAD5SDI0"/>
<feature type="non-terminal residue" evidence="1">
    <location>
        <position position="1"/>
    </location>
</feature>